<feature type="transmembrane region" description="Helical" evidence="2">
    <location>
        <begin position="111"/>
        <end position="132"/>
    </location>
</feature>
<protein>
    <submittedName>
        <fullName evidence="3">Uncharacterized protein</fullName>
    </submittedName>
</protein>
<gene>
    <name evidence="3" type="ORF">LOCC1_G000918</name>
</gene>
<accession>A0A8H8S790</accession>
<name>A0A8H8S790_9HELO</name>
<keyword evidence="2" id="KW-0472">Membrane</keyword>
<dbReference type="OrthoDB" id="5397827at2759"/>
<organism evidence="3 4">
    <name type="scientific">Lachnellula occidentalis</name>
    <dbReference type="NCBI Taxonomy" id="215460"/>
    <lineage>
        <taxon>Eukaryota</taxon>
        <taxon>Fungi</taxon>
        <taxon>Dikarya</taxon>
        <taxon>Ascomycota</taxon>
        <taxon>Pezizomycotina</taxon>
        <taxon>Leotiomycetes</taxon>
        <taxon>Helotiales</taxon>
        <taxon>Lachnaceae</taxon>
        <taxon>Lachnellula</taxon>
    </lineage>
</organism>
<dbReference type="Proteomes" id="UP000443090">
    <property type="component" value="Unassembled WGS sequence"/>
</dbReference>
<evidence type="ECO:0000256" key="2">
    <source>
        <dbReference type="SAM" id="Phobius"/>
    </source>
</evidence>
<evidence type="ECO:0000256" key="1">
    <source>
        <dbReference type="SAM" id="MobiDB-lite"/>
    </source>
</evidence>
<evidence type="ECO:0000313" key="4">
    <source>
        <dbReference type="Proteomes" id="UP000443090"/>
    </source>
</evidence>
<evidence type="ECO:0000313" key="3">
    <source>
        <dbReference type="EMBL" id="TVY48388.1"/>
    </source>
</evidence>
<proteinExistence type="predicted"/>
<keyword evidence="2" id="KW-1133">Transmembrane helix</keyword>
<sequence>MPPTTSIPRFLLPQRGLIWTKSSATLQTIRYASGGAGKAKPAKKASKQIVLEKPAKFNPPSHPAKKWKEPRQYPGPKLSEEEAASLKHKQYPNMMPPKGTFMHWFVNNKSIHLYITLGTLTTLAFTVWFTTFQRNSPFADMLPAGSQFFLHPIAYTRTFFEVLKLTSDYQTQETIERRKARVEDVSKRDAYRKAHGLDKQQGFGGWTAKSDDEMLGSGMRIGDGKKAEVDDASPVVAEEDVQQQQPEKRERRPVKKWFGIW</sequence>
<keyword evidence="4" id="KW-1185">Reference proteome</keyword>
<reference evidence="3 4" key="1">
    <citation type="submission" date="2018-05" db="EMBL/GenBank/DDBJ databases">
        <title>Genome sequencing and assembly of the regulated plant pathogen Lachnellula willkommii and related sister species for the development of diagnostic species identification markers.</title>
        <authorList>
            <person name="Giroux E."/>
            <person name="Bilodeau G."/>
        </authorList>
    </citation>
    <scope>NUCLEOTIDE SEQUENCE [LARGE SCALE GENOMIC DNA]</scope>
    <source>
        <strain evidence="3 4">CBS 160.35</strain>
    </source>
</reference>
<feature type="region of interest" description="Disordered" evidence="1">
    <location>
        <begin position="35"/>
        <end position="76"/>
    </location>
</feature>
<keyword evidence="2" id="KW-0812">Transmembrane</keyword>
<feature type="region of interest" description="Disordered" evidence="1">
    <location>
        <begin position="214"/>
        <end position="261"/>
    </location>
</feature>
<dbReference type="AlphaFoldDB" id="A0A8H8S790"/>
<dbReference type="EMBL" id="QGMI01000049">
    <property type="protein sequence ID" value="TVY48388.1"/>
    <property type="molecule type" value="Genomic_DNA"/>
</dbReference>
<comment type="caution">
    <text evidence="3">The sequence shown here is derived from an EMBL/GenBank/DDBJ whole genome shotgun (WGS) entry which is preliminary data.</text>
</comment>